<organism evidence="2 3">
    <name type="scientific">Sporomusa silvacetica DSM 10669</name>
    <dbReference type="NCBI Taxonomy" id="1123289"/>
    <lineage>
        <taxon>Bacteria</taxon>
        <taxon>Bacillati</taxon>
        <taxon>Bacillota</taxon>
        <taxon>Negativicutes</taxon>
        <taxon>Selenomonadales</taxon>
        <taxon>Sporomusaceae</taxon>
        <taxon>Sporomusa</taxon>
    </lineage>
</organism>
<accession>A0ABZ3IHL2</accession>
<evidence type="ECO:0000313" key="3">
    <source>
        <dbReference type="Proteomes" id="UP000216752"/>
    </source>
</evidence>
<dbReference type="RefSeq" id="WP_094603219.1">
    <property type="nucleotide sequence ID" value="NZ_CP155573.1"/>
</dbReference>
<dbReference type="Pfam" id="PF00535">
    <property type="entry name" value="Glycos_transf_2"/>
    <property type="match status" value="1"/>
</dbReference>
<sequence>MAKKYDLAVAYRIYPGVSKVPPVFSDDKYMLSELCLKSFKESLGSLRVKLWVLLDNCPAEYTELFRKYFDDDCLELIQLPGEGNAATFNLQLHILLGQKYCEYVYFAEDDYLYLPNQLETMVEFIRADREVDFVTPYDHLDYYTLSLHDHQRSVKAFGNRHWMTAASTCLTFLTTKTTLLDSCAIFDTYVHGNSDAALWLSLTKCKMLDIATCLKYFSKDWIAYHYRLAWHWCWWQLLFGRTYKLWVPIPTSAIHMENQYLSPTIDWYEYLKQEAAKLANELGQQTTSTKI</sequence>
<dbReference type="InterPro" id="IPR029044">
    <property type="entry name" value="Nucleotide-diphossugar_trans"/>
</dbReference>
<gene>
    <name evidence="2" type="ORF">SPSIL_012090</name>
</gene>
<dbReference type="InterPro" id="IPR001173">
    <property type="entry name" value="Glyco_trans_2-like"/>
</dbReference>
<name>A0ABZ3IHL2_9FIRM</name>
<protein>
    <recommendedName>
        <fullName evidence="1">Glycosyltransferase 2-like domain-containing protein</fullName>
    </recommendedName>
</protein>
<reference evidence="2" key="1">
    <citation type="submission" date="2024-05" db="EMBL/GenBank/DDBJ databases">
        <title>Isolation and characterization of Sporomusa carbonis sp. nov., a carboxydotrophic hydrogenogen in the genus of Sporomusa isolated from a charcoal burning pile.</title>
        <authorList>
            <person name="Boeer T."/>
            <person name="Rosenbaum F."/>
            <person name="Eysell L."/>
            <person name="Mueller V."/>
            <person name="Daniel R."/>
            <person name="Poehlein A."/>
        </authorList>
    </citation>
    <scope>NUCLEOTIDE SEQUENCE [LARGE SCALE GENOMIC DNA]</scope>
    <source>
        <strain evidence="2">DSM 10669</strain>
    </source>
</reference>
<dbReference type="Proteomes" id="UP000216752">
    <property type="component" value="Chromosome"/>
</dbReference>
<dbReference type="SUPFAM" id="SSF53448">
    <property type="entry name" value="Nucleotide-diphospho-sugar transferases"/>
    <property type="match status" value="1"/>
</dbReference>
<proteinExistence type="predicted"/>
<dbReference type="EMBL" id="CP155573">
    <property type="protein sequence ID" value="XFO65100.1"/>
    <property type="molecule type" value="Genomic_DNA"/>
</dbReference>
<evidence type="ECO:0000313" key="2">
    <source>
        <dbReference type="EMBL" id="XFO65100.1"/>
    </source>
</evidence>
<evidence type="ECO:0000259" key="1">
    <source>
        <dbReference type="Pfam" id="PF00535"/>
    </source>
</evidence>
<dbReference type="Gene3D" id="3.90.550.10">
    <property type="entry name" value="Spore Coat Polysaccharide Biosynthesis Protein SpsA, Chain A"/>
    <property type="match status" value="1"/>
</dbReference>
<feature type="domain" description="Glycosyltransferase 2-like" evidence="1">
    <location>
        <begin position="35"/>
        <end position="144"/>
    </location>
</feature>
<keyword evidence="3" id="KW-1185">Reference proteome</keyword>